<dbReference type="RefSeq" id="WP_091380032.1">
    <property type="nucleotide sequence ID" value="NZ_FNDV01000018.1"/>
</dbReference>
<dbReference type="EMBL" id="FNJB01000009">
    <property type="protein sequence ID" value="SDP47097.1"/>
    <property type="molecule type" value="Genomic_DNA"/>
</dbReference>
<dbReference type="GO" id="GO:0009898">
    <property type="term" value="C:cytoplasmic side of plasma membrane"/>
    <property type="evidence" value="ECO:0007669"/>
    <property type="project" value="TreeGrafter"/>
</dbReference>
<dbReference type="AlphaFoldDB" id="A0A1H0SZ35"/>
<dbReference type="PANTHER" id="PTHR43384">
    <property type="entry name" value="SEPTUM SITE-DETERMINING PROTEIN MIND HOMOLOG, CHLOROPLASTIC-RELATED"/>
    <property type="match status" value="1"/>
</dbReference>
<keyword evidence="2" id="KW-0067">ATP-binding</keyword>
<dbReference type="Pfam" id="PF26563">
    <property type="entry name" value="Rv3660c_N"/>
    <property type="match status" value="1"/>
</dbReference>
<sequence>MARPVACVHGDSLLDEVLRVAAAAGCAVDRVADVAELRAHWQDSPLVILDADAAAACLAIALPRRESVVLVCAGDPPPTTWSDAVALGADRVVTLPDGESWLVEAFADTTESPAGKAGRVVAVIGGRGGAGASVFAAAVGLTALELGHDALLVDCDPLGGGLDLVLGAEQSPGMRWPDLRLKSGRIPVSSLRSALPGRTKGDSRLTLLSGARSGEAPSPEAVAAVVDAGRRGGETVVCDLPRAPGDAAHAALDRADLAVVIVPAEVRACAAARNVATRIAARGIRAAVIVRGPAPARLAPSAVAEAIGLPLLTTLRADRTLAHSLDHGDFQVRGSLARAARVVLAELRS</sequence>
<dbReference type="InterPro" id="IPR059050">
    <property type="entry name" value="Rv3660c_N"/>
</dbReference>
<feature type="domain" description="Rv3660c-like CheY-like N-terminal" evidence="1">
    <location>
        <begin position="9"/>
        <end position="114"/>
    </location>
</feature>
<keyword evidence="2" id="KW-0547">Nucleotide-binding</keyword>
<dbReference type="GO" id="GO:0005524">
    <property type="term" value="F:ATP binding"/>
    <property type="evidence" value="ECO:0007669"/>
    <property type="project" value="TreeGrafter"/>
</dbReference>
<dbReference type="InterPro" id="IPR027417">
    <property type="entry name" value="P-loop_NTPase"/>
</dbReference>
<dbReference type="InterPro" id="IPR022521">
    <property type="entry name" value="Rv3660c"/>
</dbReference>
<reference evidence="3" key="1">
    <citation type="submission" date="2016-10" db="EMBL/GenBank/DDBJ databases">
        <authorList>
            <person name="Varghese N."/>
            <person name="Submissions S."/>
        </authorList>
    </citation>
    <scope>NUCLEOTIDE SEQUENCE [LARGE SCALE GENOMIC DNA]</scope>
    <source>
        <strain evidence="3">IBRC-M 10655</strain>
    </source>
</reference>
<dbReference type="STRING" id="504798.SAMN05421871_11827"/>
<evidence type="ECO:0000313" key="2">
    <source>
        <dbReference type="EMBL" id="SDP47097.1"/>
    </source>
</evidence>
<protein>
    <submittedName>
        <fullName evidence="2">Helicase/secretion neighborhood CpaE-like protein</fullName>
    </submittedName>
</protein>
<dbReference type="OrthoDB" id="3252838at2"/>
<dbReference type="Proteomes" id="UP000199651">
    <property type="component" value="Unassembled WGS sequence"/>
</dbReference>
<organism evidence="2 3">
    <name type="scientific">Actinokineospora alba</name>
    <dbReference type="NCBI Taxonomy" id="504798"/>
    <lineage>
        <taxon>Bacteria</taxon>
        <taxon>Bacillati</taxon>
        <taxon>Actinomycetota</taxon>
        <taxon>Actinomycetes</taxon>
        <taxon>Pseudonocardiales</taxon>
        <taxon>Pseudonocardiaceae</taxon>
        <taxon>Actinokineospora</taxon>
    </lineage>
</organism>
<keyword evidence="2" id="KW-0378">Hydrolase</keyword>
<dbReference type="GO" id="GO:0004386">
    <property type="term" value="F:helicase activity"/>
    <property type="evidence" value="ECO:0007669"/>
    <property type="project" value="UniProtKB-KW"/>
</dbReference>
<gene>
    <name evidence="2" type="ORF">SAMN05192558_109177</name>
</gene>
<dbReference type="Gene3D" id="3.40.50.300">
    <property type="entry name" value="P-loop containing nucleotide triphosphate hydrolases"/>
    <property type="match status" value="1"/>
</dbReference>
<proteinExistence type="predicted"/>
<dbReference type="NCBIfam" id="TIGR03815">
    <property type="entry name" value="CpaE_hom_Actino"/>
    <property type="match status" value="1"/>
</dbReference>
<dbReference type="GO" id="GO:0051782">
    <property type="term" value="P:negative regulation of cell division"/>
    <property type="evidence" value="ECO:0007669"/>
    <property type="project" value="TreeGrafter"/>
</dbReference>
<keyword evidence="3" id="KW-1185">Reference proteome</keyword>
<accession>A0A1H0SZ35</accession>
<dbReference type="SUPFAM" id="SSF52540">
    <property type="entry name" value="P-loop containing nucleoside triphosphate hydrolases"/>
    <property type="match status" value="1"/>
</dbReference>
<evidence type="ECO:0000313" key="3">
    <source>
        <dbReference type="Proteomes" id="UP000199651"/>
    </source>
</evidence>
<dbReference type="GO" id="GO:0005829">
    <property type="term" value="C:cytosol"/>
    <property type="evidence" value="ECO:0007669"/>
    <property type="project" value="TreeGrafter"/>
</dbReference>
<dbReference type="PANTHER" id="PTHR43384:SF11">
    <property type="entry name" value="SEPTUM SITE DETERMINING PROTEIN"/>
    <property type="match status" value="1"/>
</dbReference>
<evidence type="ECO:0000259" key="1">
    <source>
        <dbReference type="Pfam" id="PF26563"/>
    </source>
</evidence>
<keyword evidence="2" id="KW-0347">Helicase</keyword>
<name>A0A1H0SZ35_9PSEU</name>
<dbReference type="GO" id="GO:0016887">
    <property type="term" value="F:ATP hydrolysis activity"/>
    <property type="evidence" value="ECO:0007669"/>
    <property type="project" value="TreeGrafter"/>
</dbReference>
<dbReference type="InterPro" id="IPR050625">
    <property type="entry name" value="ParA/MinD_ATPase"/>
</dbReference>